<evidence type="ECO:0000313" key="1">
    <source>
        <dbReference type="EMBL" id="MBL6457918.1"/>
    </source>
</evidence>
<proteinExistence type="predicted"/>
<dbReference type="EMBL" id="JAEUXJ010000011">
    <property type="protein sequence ID" value="MBL6457918.1"/>
    <property type="molecule type" value="Genomic_DNA"/>
</dbReference>
<reference evidence="1 2" key="1">
    <citation type="submission" date="2021-01" db="EMBL/GenBank/DDBJ databases">
        <title>Belnapia mucosa sp. nov. and Belnapia arida sp. nov., isolated from the Tabernas Desert (Almeria, Spain).</title>
        <authorList>
            <person name="Molina-Menor E."/>
            <person name="Vidal-Verdu A."/>
            <person name="Calonge A."/>
            <person name="Satari L."/>
            <person name="Pereto Magraner J."/>
            <person name="Porcar Miralles M."/>
        </authorList>
    </citation>
    <scope>NUCLEOTIDE SEQUENCE [LARGE SCALE GENOMIC DNA]</scope>
    <source>
        <strain evidence="1 2">T6</strain>
    </source>
</reference>
<dbReference type="GO" id="GO:0016829">
    <property type="term" value="F:lyase activity"/>
    <property type="evidence" value="ECO:0007669"/>
    <property type="project" value="UniProtKB-KW"/>
</dbReference>
<sequence>MRRRWMGLLARADAATIAARLAEAPALPPHIRLRGPETGLVMTRGRQGGDGAPFNLGEMTVTRCSVRLEDGTVGHAYVAGRDARQAELAAVLDAALQDPDRRPALLAAVIEPLAAAEAARTAREAAKAAATRVEFFTMATMR</sequence>
<gene>
    <name evidence="1" type="primary">phnG</name>
    <name evidence="1" type="ORF">JMJ55_21510</name>
</gene>
<dbReference type="Proteomes" id="UP000606490">
    <property type="component" value="Unassembled WGS sequence"/>
</dbReference>
<accession>A0ABS1V8C2</accession>
<dbReference type="NCBIfam" id="TIGR03293">
    <property type="entry name" value="PhnG_redo"/>
    <property type="match status" value="1"/>
</dbReference>
<organism evidence="1 2">
    <name type="scientific">Belnapia mucosa</name>
    <dbReference type="NCBI Taxonomy" id="2804532"/>
    <lineage>
        <taxon>Bacteria</taxon>
        <taxon>Pseudomonadati</taxon>
        <taxon>Pseudomonadota</taxon>
        <taxon>Alphaproteobacteria</taxon>
        <taxon>Acetobacterales</taxon>
        <taxon>Roseomonadaceae</taxon>
        <taxon>Belnapia</taxon>
    </lineage>
</organism>
<keyword evidence="2" id="KW-1185">Reference proteome</keyword>
<protein>
    <submittedName>
        <fullName evidence="1">Phosphonate C-P lyase system protein PhnG</fullName>
    </submittedName>
</protein>
<dbReference type="InterPro" id="IPR009609">
    <property type="entry name" value="Phosphonate_metab_PhnG"/>
</dbReference>
<dbReference type="Pfam" id="PF06754">
    <property type="entry name" value="PhnG"/>
    <property type="match status" value="1"/>
</dbReference>
<keyword evidence="1" id="KW-0456">Lyase</keyword>
<evidence type="ECO:0000313" key="2">
    <source>
        <dbReference type="Proteomes" id="UP000606490"/>
    </source>
</evidence>
<comment type="caution">
    <text evidence="1">The sequence shown here is derived from an EMBL/GenBank/DDBJ whole genome shotgun (WGS) entry which is preliminary data.</text>
</comment>
<name>A0ABS1V8C2_9PROT</name>